<reference evidence="1 2" key="1">
    <citation type="submission" date="2020-11" db="EMBL/GenBank/DDBJ databases">
        <authorList>
            <person name="Kim M.K."/>
        </authorList>
    </citation>
    <scope>NUCLEOTIDE SEQUENCE [LARGE SCALE GENOMIC DNA]</scope>
    <source>
        <strain evidence="1 2">BT439</strain>
    </source>
</reference>
<gene>
    <name evidence="1" type="ORF">I2I01_19265</name>
</gene>
<dbReference type="EMBL" id="JADQDP010000004">
    <property type="protein sequence ID" value="MBF9143794.1"/>
    <property type="molecule type" value="Genomic_DNA"/>
</dbReference>
<organism evidence="1 2">
    <name type="scientific">Hymenobacter properus</name>
    <dbReference type="NCBI Taxonomy" id="2791026"/>
    <lineage>
        <taxon>Bacteria</taxon>
        <taxon>Pseudomonadati</taxon>
        <taxon>Bacteroidota</taxon>
        <taxon>Cytophagia</taxon>
        <taxon>Cytophagales</taxon>
        <taxon>Hymenobacteraceae</taxon>
        <taxon>Hymenobacter</taxon>
    </lineage>
</organism>
<proteinExistence type="predicted"/>
<dbReference type="Proteomes" id="UP000645610">
    <property type="component" value="Unassembled WGS sequence"/>
</dbReference>
<evidence type="ECO:0000313" key="2">
    <source>
        <dbReference type="Proteomes" id="UP000645610"/>
    </source>
</evidence>
<evidence type="ECO:0000313" key="1">
    <source>
        <dbReference type="EMBL" id="MBF9143794.1"/>
    </source>
</evidence>
<accession>A0A931BHR9</accession>
<dbReference type="AlphaFoldDB" id="A0A931BHR9"/>
<protein>
    <submittedName>
        <fullName evidence="1">Uncharacterized protein</fullName>
    </submittedName>
</protein>
<comment type="caution">
    <text evidence="1">The sequence shown here is derived from an EMBL/GenBank/DDBJ whole genome shotgun (WGS) entry which is preliminary data.</text>
</comment>
<sequence length="186" mass="20281">MSKIQCRLLRWGGSCLLLPLGSCQPAPYTCVFLRNTEARPVVVWLTGPGETVGGVFRAPGQYRRGYRNTLLYAPTLVRPTLKNVDRMHDSLAVSSGGGATIKFTVPAHATVWLGVYNRWGKQAFRPELNNRRQARVGLGNAGSVGLRPELKLQRADSSIAVLNGAALAKVAHTSFAGANRRLWLDI</sequence>
<name>A0A931BHR9_9BACT</name>
<keyword evidence="2" id="KW-1185">Reference proteome</keyword>
<dbReference type="RefSeq" id="WP_196288127.1">
    <property type="nucleotide sequence ID" value="NZ_JADQDP010000004.1"/>
</dbReference>